<keyword evidence="1" id="KW-0732">Signal</keyword>
<feature type="chain" id="PRO_5042085376" description="PS II complex 12 kDa extrinsic protein" evidence="1">
    <location>
        <begin position="16"/>
        <end position="185"/>
    </location>
</feature>
<protein>
    <recommendedName>
        <fullName evidence="4">PS II complex 12 kDa extrinsic protein</fullName>
    </recommendedName>
</protein>
<dbReference type="EMBL" id="BLLK01000051">
    <property type="protein sequence ID" value="GFH55708.1"/>
    <property type="molecule type" value="Genomic_DNA"/>
</dbReference>
<dbReference type="AlphaFoldDB" id="A0AAD3D111"/>
<evidence type="ECO:0000256" key="1">
    <source>
        <dbReference type="SAM" id="SignalP"/>
    </source>
</evidence>
<proteinExistence type="predicted"/>
<dbReference type="Proteomes" id="UP001054902">
    <property type="component" value="Unassembled WGS sequence"/>
</dbReference>
<evidence type="ECO:0008006" key="4">
    <source>
        <dbReference type="Google" id="ProtNLM"/>
    </source>
</evidence>
<sequence length="185" mass="20178">MKTAIFFTLAASASAFTFQNPTRTSTALNSQQNEYNRRNMLQNSLASIMTVAAPSIANAVDDDLTRGGVPLTPFNGLAFQYRGNANNGLDASTLNEPSISYKEFLEKLDKGMVEFVEFMFPNGDAAYATLKANEGEEKPKPIRIGEGYPIEDPEGFSSPLFVVKIVKKKGVPYKFTVPAVAAYSK</sequence>
<evidence type="ECO:0000313" key="2">
    <source>
        <dbReference type="EMBL" id="GFH55708.1"/>
    </source>
</evidence>
<evidence type="ECO:0000313" key="3">
    <source>
        <dbReference type="Proteomes" id="UP001054902"/>
    </source>
</evidence>
<reference evidence="2 3" key="1">
    <citation type="journal article" date="2021" name="Sci. Rep.">
        <title>The genome of the diatom Chaetoceros tenuissimus carries an ancient integrated fragment of an extant virus.</title>
        <authorList>
            <person name="Hongo Y."/>
            <person name="Kimura K."/>
            <person name="Takaki Y."/>
            <person name="Yoshida Y."/>
            <person name="Baba S."/>
            <person name="Kobayashi G."/>
            <person name="Nagasaki K."/>
            <person name="Hano T."/>
            <person name="Tomaru Y."/>
        </authorList>
    </citation>
    <scope>NUCLEOTIDE SEQUENCE [LARGE SCALE GENOMIC DNA]</scope>
    <source>
        <strain evidence="2 3">NIES-3715</strain>
    </source>
</reference>
<comment type="caution">
    <text evidence="2">The sequence shown here is derived from an EMBL/GenBank/DDBJ whole genome shotgun (WGS) entry which is preliminary data.</text>
</comment>
<gene>
    <name evidence="2" type="ORF">CTEN210_12184</name>
</gene>
<feature type="signal peptide" evidence="1">
    <location>
        <begin position="1"/>
        <end position="15"/>
    </location>
</feature>
<accession>A0AAD3D111</accession>
<name>A0AAD3D111_9STRA</name>
<keyword evidence="3" id="KW-1185">Reference proteome</keyword>
<organism evidence="2 3">
    <name type="scientific">Chaetoceros tenuissimus</name>
    <dbReference type="NCBI Taxonomy" id="426638"/>
    <lineage>
        <taxon>Eukaryota</taxon>
        <taxon>Sar</taxon>
        <taxon>Stramenopiles</taxon>
        <taxon>Ochrophyta</taxon>
        <taxon>Bacillariophyta</taxon>
        <taxon>Coscinodiscophyceae</taxon>
        <taxon>Chaetocerotophycidae</taxon>
        <taxon>Chaetocerotales</taxon>
        <taxon>Chaetocerotaceae</taxon>
        <taxon>Chaetoceros</taxon>
    </lineage>
</organism>